<accession>A0A810QGP7</accession>
<dbReference type="Proteomes" id="UP000679848">
    <property type="component" value="Chromosome"/>
</dbReference>
<keyword evidence="2" id="KW-1185">Reference proteome</keyword>
<dbReference type="RefSeq" id="WP_187030524.1">
    <property type="nucleotide sequence ID" value="NZ_AP023420.1"/>
</dbReference>
<evidence type="ECO:0000313" key="1">
    <source>
        <dbReference type="EMBL" id="BCK85337.1"/>
    </source>
</evidence>
<evidence type="ECO:0000313" key="2">
    <source>
        <dbReference type="Proteomes" id="UP000679848"/>
    </source>
</evidence>
<dbReference type="KEGG" id="pfaa:MM59RIKEN_26560"/>
<organism evidence="1 2">
    <name type="scientific">Pusillibacter faecalis</name>
    <dbReference type="NCBI Taxonomy" id="2714358"/>
    <lineage>
        <taxon>Bacteria</taxon>
        <taxon>Bacillati</taxon>
        <taxon>Bacillota</taxon>
        <taxon>Clostridia</taxon>
        <taxon>Eubacteriales</taxon>
        <taxon>Oscillospiraceae</taxon>
        <taxon>Pusillibacter</taxon>
    </lineage>
</organism>
<name>A0A810QGP7_9FIRM</name>
<protein>
    <submittedName>
        <fullName evidence="1">Uncharacterized protein</fullName>
    </submittedName>
</protein>
<reference evidence="1" key="1">
    <citation type="submission" date="2020-09" db="EMBL/GenBank/DDBJ databases">
        <title>New species isolated from human feces.</title>
        <authorList>
            <person name="Kitahara M."/>
            <person name="Shigeno Y."/>
            <person name="Shime M."/>
            <person name="Matsumoto Y."/>
            <person name="Nakamura S."/>
            <person name="Motooka D."/>
            <person name="Fukuoka S."/>
            <person name="Nishikawa H."/>
            <person name="Benno Y."/>
        </authorList>
    </citation>
    <scope>NUCLEOTIDE SEQUENCE</scope>
    <source>
        <strain evidence="1">MM59</strain>
    </source>
</reference>
<gene>
    <name evidence="1" type="ORF">MM59RIKEN_26560</name>
</gene>
<proteinExistence type="predicted"/>
<sequence>MKFHLNIIGPVLLASFCLLLYGLSGEAAWSASSPAGHTDTESFQASAGVNSNFFDLTAAFCSGNGVPLSEGGVRISVGGASAEYPLADGGQIHLSGLSRQEGLQLCLMDPESRELGRTEVHVSTGAVIDASTDQEGVGYVILRSDTKEVNLIFTLREGGFLQCSLLLTSQE</sequence>
<dbReference type="AlphaFoldDB" id="A0A810QGP7"/>
<dbReference type="EMBL" id="AP023420">
    <property type="protein sequence ID" value="BCK85337.1"/>
    <property type="molecule type" value="Genomic_DNA"/>
</dbReference>